<evidence type="ECO:0008006" key="2">
    <source>
        <dbReference type="Google" id="ProtNLM"/>
    </source>
</evidence>
<reference evidence="1" key="1">
    <citation type="submission" date="2019-12" db="EMBL/GenBank/DDBJ databases">
        <authorList>
            <person name="Cremers G."/>
        </authorList>
    </citation>
    <scope>NUCLEOTIDE SEQUENCE</scope>
    <source>
        <strain evidence="1">Vvax</strain>
    </source>
</reference>
<sequence length="88" mass="9578">MKYLLVLAVLWIAIWLWRKNRREEMREALRERAAKARVTPPPNGPPGPPQAMVRCAHCGLHLPAADAIAGPGGAVYCSSAHRDAAAAR</sequence>
<evidence type="ECO:0000313" key="1">
    <source>
        <dbReference type="EMBL" id="CAA2101967.1"/>
    </source>
</evidence>
<dbReference type="InterPro" id="IPR049708">
    <property type="entry name" value="PP0621-like"/>
</dbReference>
<proteinExistence type="predicted"/>
<organism evidence="1">
    <name type="scientific">Variovorax paradoxus</name>
    <dbReference type="NCBI Taxonomy" id="34073"/>
    <lineage>
        <taxon>Bacteria</taxon>
        <taxon>Pseudomonadati</taxon>
        <taxon>Pseudomonadota</taxon>
        <taxon>Betaproteobacteria</taxon>
        <taxon>Burkholderiales</taxon>
        <taxon>Comamonadaceae</taxon>
        <taxon>Variovorax</taxon>
    </lineage>
</organism>
<dbReference type="RefSeq" id="WP_339089208.1">
    <property type="nucleotide sequence ID" value="NZ_LR743507.1"/>
</dbReference>
<gene>
    <name evidence="1" type="ORF">VVAX_01518</name>
</gene>
<name>A0A679IXT2_VARPD</name>
<dbReference type="NCBIfam" id="NF041023">
    <property type="entry name" value="PP0621_fam"/>
    <property type="match status" value="1"/>
</dbReference>
<dbReference type="EMBL" id="LR743507">
    <property type="protein sequence ID" value="CAA2101967.1"/>
    <property type="molecule type" value="Genomic_DNA"/>
</dbReference>
<accession>A0A679IXT2</accession>
<protein>
    <recommendedName>
        <fullName evidence="2">MYND finger</fullName>
    </recommendedName>
</protein>
<dbReference type="AlphaFoldDB" id="A0A679IXT2"/>